<protein>
    <submittedName>
        <fullName evidence="1">Uncharacterized protein</fullName>
    </submittedName>
</protein>
<organism evidence="1 2">
    <name type="scientific">Persicobacter psychrovividus</name>
    <dbReference type="NCBI Taxonomy" id="387638"/>
    <lineage>
        <taxon>Bacteria</taxon>
        <taxon>Pseudomonadati</taxon>
        <taxon>Bacteroidota</taxon>
        <taxon>Cytophagia</taxon>
        <taxon>Cytophagales</taxon>
        <taxon>Persicobacteraceae</taxon>
        <taxon>Persicobacter</taxon>
    </lineage>
</organism>
<geneLocation type="plasmid" evidence="1 2">
    <name>pPP9</name>
</geneLocation>
<accession>A0ABM7VN26</accession>
<proteinExistence type="predicted"/>
<dbReference type="Proteomes" id="UP001354989">
    <property type="component" value="Plasmid pPP9"/>
</dbReference>
<evidence type="ECO:0000313" key="2">
    <source>
        <dbReference type="Proteomes" id="UP001354989"/>
    </source>
</evidence>
<gene>
    <name evidence="1" type="ORF">PEPS_46940</name>
</gene>
<evidence type="ECO:0000313" key="1">
    <source>
        <dbReference type="EMBL" id="BDD02414.1"/>
    </source>
</evidence>
<sequence>MSCPEITWHLLLAFSSDWTLCKLYYNRYVFYVGTVKKQGASSHFFLNPEFSIPFLKAFNKIIIEDLRPSLSNIFKKHVHELSSHLNAHHCFCHGFLIFDFCHFYGVKS</sequence>
<reference evidence="1 2" key="1">
    <citation type="submission" date="2021-12" db="EMBL/GenBank/DDBJ databases">
        <title>Genome sequencing of bacteria with rrn-lacking chromosome and rrn-plasmid.</title>
        <authorList>
            <person name="Anda M."/>
            <person name="Iwasaki W."/>
        </authorList>
    </citation>
    <scope>NUCLEOTIDE SEQUENCE [LARGE SCALE GENOMIC DNA]</scope>
    <source>
        <strain evidence="1 2">NBRC 101262</strain>
        <plasmid evidence="1 2">pPP9</plasmid>
    </source>
</reference>
<name>A0ABM7VN26_9BACT</name>
<keyword evidence="1" id="KW-0614">Plasmid</keyword>
<keyword evidence="2" id="KW-1185">Reference proteome</keyword>
<dbReference type="EMBL" id="AP025301">
    <property type="protein sequence ID" value="BDD02414.1"/>
    <property type="molecule type" value="Genomic_DNA"/>
</dbReference>